<feature type="binding site" evidence="10">
    <location>
        <position position="261"/>
    </location>
    <ligand>
        <name>Zn(2+)</name>
        <dbReference type="ChEBI" id="CHEBI:29105"/>
    </ligand>
</feature>
<comment type="similarity">
    <text evidence="10">Belongs to the TRAFAC class YlqF/YawG GTPase family. RsgA subfamily.</text>
</comment>
<dbReference type="Pfam" id="PF16745">
    <property type="entry name" value="RsgA_N"/>
    <property type="match status" value="1"/>
</dbReference>
<dbReference type="HAMAP" id="MF_01820">
    <property type="entry name" value="GTPase_RsgA"/>
    <property type="match status" value="1"/>
</dbReference>
<keyword evidence="14" id="KW-1185">Reference proteome</keyword>
<evidence type="ECO:0000256" key="1">
    <source>
        <dbReference type="ARBA" id="ARBA00022490"/>
    </source>
</evidence>
<comment type="caution">
    <text evidence="13">The sequence shown here is derived from an EMBL/GenBank/DDBJ whole genome shotgun (WGS) entry which is preliminary data.</text>
</comment>
<feature type="domain" description="EngC GTPase" evidence="11">
    <location>
        <begin position="82"/>
        <end position="235"/>
    </location>
</feature>
<feature type="binding site" evidence="10">
    <location>
        <position position="266"/>
    </location>
    <ligand>
        <name>Zn(2+)</name>
        <dbReference type="ChEBI" id="CHEBI:29105"/>
    </ligand>
</feature>
<reference evidence="13 14" key="1">
    <citation type="submission" date="2012-01" db="EMBL/GenBank/DDBJ databases">
        <title>The Genome Sequence of Facklamia languida CCUG 37842.</title>
        <authorList>
            <consortium name="The Broad Institute Genome Sequencing Platform"/>
            <person name="Earl A."/>
            <person name="Ward D."/>
            <person name="Feldgarden M."/>
            <person name="Gevers D."/>
            <person name="Huys G."/>
            <person name="Young S.K."/>
            <person name="Zeng Q."/>
            <person name="Gargeya S."/>
            <person name="Fitzgerald M."/>
            <person name="Haas B."/>
            <person name="Abouelleil A."/>
            <person name="Alvarado L."/>
            <person name="Arachchi H.M."/>
            <person name="Berlin A."/>
            <person name="Chapman S.B."/>
            <person name="Gearin G."/>
            <person name="Goldberg J."/>
            <person name="Griggs A."/>
            <person name="Gujja S."/>
            <person name="Hansen M."/>
            <person name="Heiman D."/>
            <person name="Howarth C."/>
            <person name="Larimer J."/>
            <person name="Lui A."/>
            <person name="MacDonald P.J.P."/>
            <person name="McCowen C."/>
            <person name="Montmayeur A."/>
            <person name="Murphy C."/>
            <person name="Neiman D."/>
            <person name="Pearson M."/>
            <person name="Priest M."/>
            <person name="Roberts A."/>
            <person name="Saif S."/>
            <person name="Shea T."/>
            <person name="Sisk P."/>
            <person name="Stolte C."/>
            <person name="Sykes S."/>
            <person name="Wortman J."/>
            <person name="Nusbaum C."/>
            <person name="Birren B."/>
        </authorList>
    </citation>
    <scope>NUCLEOTIDE SEQUENCE [LARGE SCALE GENOMIC DNA]</scope>
    <source>
        <strain evidence="13 14">CCUG 37842</strain>
    </source>
</reference>
<dbReference type="PROSITE" id="PS50936">
    <property type="entry name" value="ENGC_GTPASE"/>
    <property type="match status" value="1"/>
</dbReference>
<evidence type="ECO:0000256" key="4">
    <source>
        <dbReference type="ARBA" id="ARBA00022730"/>
    </source>
</evidence>
<feature type="domain" description="CP-type G" evidence="12">
    <location>
        <begin position="73"/>
        <end position="237"/>
    </location>
</feature>
<keyword evidence="4 10" id="KW-0699">rRNA-binding</keyword>
<dbReference type="eggNOG" id="COG1162">
    <property type="taxonomic scope" value="Bacteria"/>
</dbReference>
<keyword evidence="7 10" id="KW-0862">Zinc</keyword>
<keyword evidence="8 10" id="KW-0694">RNA-binding</keyword>
<evidence type="ECO:0000256" key="10">
    <source>
        <dbReference type="HAMAP-Rule" id="MF_01820"/>
    </source>
</evidence>
<dbReference type="HOGENOM" id="CLU_033617_2_1_9"/>
<name>H3NGS0_9LACT</name>
<dbReference type="GO" id="GO:0003924">
    <property type="term" value="F:GTPase activity"/>
    <property type="evidence" value="ECO:0007669"/>
    <property type="project" value="UniProtKB-UniRule"/>
</dbReference>
<keyword evidence="6 10" id="KW-0378">Hydrolase</keyword>
<evidence type="ECO:0000256" key="5">
    <source>
        <dbReference type="ARBA" id="ARBA00022741"/>
    </source>
</evidence>
<keyword evidence="9 10" id="KW-0342">GTP-binding</keyword>
<evidence type="ECO:0000256" key="7">
    <source>
        <dbReference type="ARBA" id="ARBA00022833"/>
    </source>
</evidence>
<keyword evidence="3 10" id="KW-0479">Metal-binding</keyword>
<dbReference type="InterPro" id="IPR031944">
    <property type="entry name" value="RsgA_N"/>
</dbReference>
<evidence type="ECO:0000259" key="12">
    <source>
        <dbReference type="PROSITE" id="PS51721"/>
    </source>
</evidence>
<feature type="binding site" evidence="10">
    <location>
        <begin position="122"/>
        <end position="125"/>
    </location>
    <ligand>
        <name>GTP</name>
        <dbReference type="ChEBI" id="CHEBI:37565"/>
    </ligand>
</feature>
<feature type="binding site" evidence="10">
    <location>
        <position position="268"/>
    </location>
    <ligand>
        <name>Zn(2+)</name>
        <dbReference type="ChEBI" id="CHEBI:29105"/>
    </ligand>
</feature>
<dbReference type="Pfam" id="PF03193">
    <property type="entry name" value="RsgA_GTPase"/>
    <property type="match status" value="1"/>
</dbReference>
<dbReference type="PATRIC" id="fig|883113.3.peg.60"/>
<evidence type="ECO:0000256" key="6">
    <source>
        <dbReference type="ARBA" id="ARBA00022801"/>
    </source>
</evidence>
<comment type="function">
    <text evidence="10">One of several proteins that assist in the late maturation steps of the functional core of the 30S ribosomal subunit. Helps release RbfA from mature subunits. May play a role in the assembly of ribosomal proteins into the subunit. Circularly permuted GTPase that catalyzes slow GTP hydrolysis, GTPase activity is stimulated by the 30S ribosomal subunit.</text>
</comment>
<dbReference type="InterPro" id="IPR027417">
    <property type="entry name" value="P-loop_NTPase"/>
</dbReference>
<dbReference type="Proteomes" id="UP000006190">
    <property type="component" value="Unassembled WGS sequence"/>
</dbReference>
<dbReference type="SUPFAM" id="SSF52540">
    <property type="entry name" value="P-loop containing nucleoside triphosphate hydrolases"/>
    <property type="match status" value="1"/>
</dbReference>
<dbReference type="GO" id="GO:0005737">
    <property type="term" value="C:cytoplasm"/>
    <property type="evidence" value="ECO:0007669"/>
    <property type="project" value="UniProtKB-SubCell"/>
</dbReference>
<evidence type="ECO:0000259" key="11">
    <source>
        <dbReference type="PROSITE" id="PS50936"/>
    </source>
</evidence>
<dbReference type="InterPro" id="IPR004881">
    <property type="entry name" value="Ribosome_biogen_GTPase_RsgA"/>
</dbReference>
<dbReference type="Gene3D" id="1.10.40.50">
    <property type="entry name" value="Probable gtpase engc, domain 3"/>
    <property type="match status" value="1"/>
</dbReference>
<evidence type="ECO:0000256" key="3">
    <source>
        <dbReference type="ARBA" id="ARBA00022723"/>
    </source>
</evidence>
<dbReference type="GO" id="GO:0005525">
    <property type="term" value="F:GTP binding"/>
    <property type="evidence" value="ECO:0007669"/>
    <property type="project" value="UniProtKB-UniRule"/>
</dbReference>
<dbReference type="OrthoDB" id="9809485at2"/>
<evidence type="ECO:0000256" key="9">
    <source>
        <dbReference type="ARBA" id="ARBA00023134"/>
    </source>
</evidence>
<dbReference type="GO" id="GO:0046872">
    <property type="term" value="F:metal ion binding"/>
    <property type="evidence" value="ECO:0007669"/>
    <property type="project" value="UniProtKB-KW"/>
</dbReference>
<sequence>MTATKPSQATGIIYQAISGFYYVWSNDQSFVTKPRGNFRHLKMKPLVGDYVIFEPIADQEEAVGRLVEILPRENALLRPPVANVDFAIIVTSLREPEFSYNLLDYFLVFVESHGIQPIILLTKYDLLVAALGQDQAQAQVDQIRATYQAAGYDLLVNDQTQQSLEAVKHLIQEGTYVVMGQSGVGKSTLLNQLIPAAAIETGAISSSLNRGKHTTREVTLYRYHQGLIADTPGFSAVDLSQIAKEDLGQYFPEIHRASLECRFRSCLHINEPGCQVKALVDQGQIAASRYQNYQQIFAKLQAQKPKY</sequence>
<evidence type="ECO:0000313" key="13">
    <source>
        <dbReference type="EMBL" id="EHR38349.1"/>
    </source>
</evidence>
<dbReference type="CDD" id="cd04466">
    <property type="entry name" value="S1_YloQ_GTPase"/>
    <property type="match status" value="1"/>
</dbReference>
<protein>
    <recommendedName>
        <fullName evidence="10">Small ribosomal subunit biogenesis GTPase RsgA</fullName>
        <ecNumber evidence="10">3.6.1.-</ecNumber>
    </recommendedName>
</protein>
<proteinExistence type="inferred from homology"/>
<dbReference type="InterPro" id="IPR012340">
    <property type="entry name" value="NA-bd_OB-fold"/>
</dbReference>
<dbReference type="EMBL" id="AGEG01000001">
    <property type="protein sequence ID" value="EHR38349.1"/>
    <property type="molecule type" value="Genomic_DNA"/>
</dbReference>
<dbReference type="NCBIfam" id="TIGR00157">
    <property type="entry name" value="ribosome small subunit-dependent GTPase A"/>
    <property type="match status" value="1"/>
</dbReference>
<keyword evidence="2 10" id="KW-0690">Ribosome biogenesis</keyword>
<evidence type="ECO:0000256" key="8">
    <source>
        <dbReference type="ARBA" id="ARBA00022884"/>
    </source>
</evidence>
<dbReference type="PROSITE" id="PS51721">
    <property type="entry name" value="G_CP"/>
    <property type="match status" value="1"/>
</dbReference>
<dbReference type="GO" id="GO:0019843">
    <property type="term" value="F:rRNA binding"/>
    <property type="evidence" value="ECO:0007669"/>
    <property type="project" value="UniProtKB-KW"/>
</dbReference>
<comment type="cofactor">
    <cofactor evidence="10">
        <name>Zn(2+)</name>
        <dbReference type="ChEBI" id="CHEBI:29105"/>
    </cofactor>
    <text evidence="10">Binds 1 zinc ion per subunit.</text>
</comment>
<dbReference type="InterPro" id="IPR030378">
    <property type="entry name" value="G_CP_dom"/>
</dbReference>
<keyword evidence="5 10" id="KW-0547">Nucleotide-binding</keyword>
<dbReference type="InterPro" id="IPR010914">
    <property type="entry name" value="RsgA_GTPase_dom"/>
</dbReference>
<feature type="binding site" evidence="10">
    <location>
        <position position="274"/>
    </location>
    <ligand>
        <name>Zn(2+)</name>
        <dbReference type="ChEBI" id="CHEBI:29105"/>
    </ligand>
</feature>
<comment type="subcellular location">
    <subcellularLocation>
        <location evidence="10">Cytoplasm</location>
    </subcellularLocation>
</comment>
<dbReference type="RefSeq" id="WP_006307924.1">
    <property type="nucleotide sequence ID" value="NZ_JH601133.1"/>
</dbReference>
<dbReference type="SUPFAM" id="SSF50249">
    <property type="entry name" value="Nucleic acid-binding proteins"/>
    <property type="match status" value="1"/>
</dbReference>
<dbReference type="Gene3D" id="3.40.50.300">
    <property type="entry name" value="P-loop containing nucleotide triphosphate hydrolases"/>
    <property type="match status" value="1"/>
</dbReference>
<organism evidence="13 14">
    <name type="scientific">Facklamia languida CCUG 37842</name>
    <dbReference type="NCBI Taxonomy" id="883113"/>
    <lineage>
        <taxon>Bacteria</taxon>
        <taxon>Bacillati</taxon>
        <taxon>Bacillota</taxon>
        <taxon>Bacilli</taxon>
        <taxon>Lactobacillales</taxon>
        <taxon>Aerococcaceae</taxon>
        <taxon>Facklamia</taxon>
    </lineage>
</organism>
<accession>H3NGS0</accession>
<dbReference type="STRING" id="883113.HMPREF9708_00059"/>
<dbReference type="PANTHER" id="PTHR32120:SF11">
    <property type="entry name" value="SMALL RIBOSOMAL SUBUNIT BIOGENESIS GTPASE RSGA 1, MITOCHONDRIAL-RELATED"/>
    <property type="match status" value="1"/>
</dbReference>
<evidence type="ECO:0000256" key="2">
    <source>
        <dbReference type="ARBA" id="ARBA00022517"/>
    </source>
</evidence>
<comment type="subunit">
    <text evidence="10">Monomer. Associates with 30S ribosomal subunit, binds 16S rRNA.</text>
</comment>
<gene>
    <name evidence="10" type="primary">rsgA</name>
    <name evidence="13" type="ORF">HMPREF9708_00059</name>
</gene>
<dbReference type="AlphaFoldDB" id="H3NGS0"/>
<dbReference type="EC" id="3.6.1.-" evidence="10"/>
<evidence type="ECO:0000313" key="14">
    <source>
        <dbReference type="Proteomes" id="UP000006190"/>
    </source>
</evidence>
<feature type="binding site" evidence="10">
    <location>
        <begin position="180"/>
        <end position="188"/>
    </location>
    <ligand>
        <name>GTP</name>
        <dbReference type="ChEBI" id="CHEBI:37565"/>
    </ligand>
</feature>
<keyword evidence="1 10" id="KW-0963">Cytoplasm</keyword>
<dbReference type="PANTHER" id="PTHR32120">
    <property type="entry name" value="SMALL RIBOSOMAL SUBUNIT BIOGENESIS GTPASE RSGA"/>
    <property type="match status" value="1"/>
</dbReference>
<dbReference type="GO" id="GO:0042274">
    <property type="term" value="P:ribosomal small subunit biogenesis"/>
    <property type="evidence" value="ECO:0007669"/>
    <property type="project" value="UniProtKB-UniRule"/>
</dbReference>
<dbReference type="Gene3D" id="2.40.50.140">
    <property type="entry name" value="Nucleic acid-binding proteins"/>
    <property type="match status" value="1"/>
</dbReference>
<dbReference type="CDD" id="cd01854">
    <property type="entry name" value="YjeQ_EngC"/>
    <property type="match status" value="1"/>
</dbReference>